<dbReference type="Pfam" id="PF03479">
    <property type="entry name" value="PCC"/>
    <property type="match status" value="1"/>
</dbReference>
<proteinExistence type="predicted"/>
<evidence type="ECO:0000313" key="5">
    <source>
        <dbReference type="Proteomes" id="UP000285710"/>
    </source>
</evidence>
<dbReference type="Proteomes" id="UP000285710">
    <property type="component" value="Unassembled WGS sequence"/>
</dbReference>
<organism evidence="3 4">
    <name type="scientific">Paenirhodobacter populi</name>
    <dbReference type="NCBI Taxonomy" id="2306993"/>
    <lineage>
        <taxon>Bacteria</taxon>
        <taxon>Pseudomonadati</taxon>
        <taxon>Pseudomonadota</taxon>
        <taxon>Alphaproteobacteria</taxon>
        <taxon>Rhodobacterales</taxon>
        <taxon>Rhodobacter group</taxon>
        <taxon>Paenirhodobacter</taxon>
    </lineage>
</organism>
<feature type="domain" description="PPC" evidence="1">
    <location>
        <begin position="8"/>
        <end position="146"/>
    </location>
</feature>
<evidence type="ECO:0000259" key="1">
    <source>
        <dbReference type="PROSITE" id="PS51742"/>
    </source>
</evidence>
<accession>A0A443J1U7</accession>
<dbReference type="PIRSF" id="PIRSF016702">
    <property type="entry name" value="DNA_bp_PD1"/>
    <property type="match status" value="1"/>
</dbReference>
<dbReference type="CDD" id="cd11378">
    <property type="entry name" value="DUF296"/>
    <property type="match status" value="1"/>
</dbReference>
<accession>A0A443K341</accession>
<name>A0A443K341_9RHOB</name>
<dbReference type="InterPro" id="IPR025707">
    <property type="entry name" value="DNA_bp_PD1"/>
</dbReference>
<dbReference type="InterPro" id="IPR005175">
    <property type="entry name" value="PPC_dom"/>
</dbReference>
<reference evidence="4 5" key="1">
    <citation type="submission" date="2019-01" db="EMBL/GenBank/DDBJ databases">
        <title>Sinorhodobacter populi sp. nov. isolated from the symptomatic bark tissue of Populus euramericana canker.</title>
        <authorList>
            <person name="Xu G."/>
        </authorList>
    </citation>
    <scope>NUCLEOTIDE SEQUENCE [LARGE SCALE GENOMIC DNA]</scope>
    <source>
        <strain evidence="2 5">2D-5</strain>
        <strain evidence="3 4">D19-10-3-21</strain>
    </source>
</reference>
<gene>
    <name evidence="3" type="ORF">D2T31_17685</name>
    <name evidence="2" type="ORF">D2T33_04360</name>
</gene>
<protein>
    <submittedName>
        <fullName evidence="3">DUF296 domain-containing protein</fullName>
    </submittedName>
</protein>
<dbReference type="PANTHER" id="PTHR34988:SF1">
    <property type="entry name" value="DNA-BINDING PROTEIN"/>
    <property type="match status" value="1"/>
</dbReference>
<evidence type="ECO:0000313" key="2">
    <source>
        <dbReference type="EMBL" id="RWR14444.1"/>
    </source>
</evidence>
<dbReference type="Proteomes" id="UP000285295">
    <property type="component" value="Unassembled WGS sequence"/>
</dbReference>
<dbReference type="EMBL" id="SAUW01000003">
    <property type="protein sequence ID" value="RWR14444.1"/>
    <property type="molecule type" value="Genomic_DNA"/>
</dbReference>
<dbReference type="EMBL" id="SAUX01000024">
    <property type="protein sequence ID" value="RWR27113.1"/>
    <property type="molecule type" value="Genomic_DNA"/>
</dbReference>
<keyword evidence="5" id="KW-1185">Reference proteome</keyword>
<evidence type="ECO:0000313" key="4">
    <source>
        <dbReference type="Proteomes" id="UP000285295"/>
    </source>
</evidence>
<dbReference type="SUPFAM" id="SSF117856">
    <property type="entry name" value="AF0104/ALDC/Ptd012-like"/>
    <property type="match status" value="1"/>
</dbReference>
<dbReference type="OrthoDB" id="9798999at2"/>
<dbReference type="PANTHER" id="PTHR34988">
    <property type="entry name" value="PROTEIN, PUTATIVE-RELATED"/>
    <property type="match status" value="1"/>
</dbReference>
<comment type="caution">
    <text evidence="3">The sequence shown here is derived from an EMBL/GenBank/DDBJ whole genome shotgun (WGS) entry which is preliminary data.</text>
</comment>
<dbReference type="RefSeq" id="WP_128238363.1">
    <property type="nucleotide sequence ID" value="NZ_SAUW01000003.1"/>
</dbReference>
<reference evidence="4 5" key="2">
    <citation type="submission" date="2019-01" db="EMBL/GenBank/DDBJ databases">
        <authorList>
            <person name="Li Y."/>
        </authorList>
    </citation>
    <scope>NUCLEOTIDE SEQUENCE [LARGE SCALE GENOMIC DNA]</scope>
    <source>
        <strain evidence="2 5">2D-5</strain>
        <strain evidence="3 4">D19-10-3-21</strain>
    </source>
</reference>
<evidence type="ECO:0000313" key="3">
    <source>
        <dbReference type="EMBL" id="RWR27113.1"/>
    </source>
</evidence>
<sequence>MDWKLLKETDGLRLFAVVLDRDEEAFGTIQDFAARQNITAASVSAIGAFERAVVGWFDIETESYRRIPVEEQCEVLSALGDIGVDKEGKPSLHLHAVLGLADGSTRGGHFLEGTVRPTLEVMVTETPGHLRRTKKSEFGISLLDLSAREA</sequence>
<dbReference type="Gene3D" id="3.30.1330.80">
    <property type="entry name" value="Hypothetical protein, similar to alpha- acetolactate decarboxylase, domain 2"/>
    <property type="match status" value="1"/>
</dbReference>
<dbReference type="PROSITE" id="PS51742">
    <property type="entry name" value="PPC"/>
    <property type="match status" value="1"/>
</dbReference>
<dbReference type="AlphaFoldDB" id="A0A443K341"/>